<name>Q8IGG9_DROME</name>
<reference evidence="2" key="1">
    <citation type="submission" date="2002-11" db="EMBL/GenBank/DDBJ databases">
        <authorList>
            <person name="Stapleton M."/>
            <person name="Brokstein P."/>
            <person name="Hong L."/>
            <person name="Agbayani A."/>
            <person name="Carlson J."/>
            <person name="Champe M."/>
            <person name="Chavez C."/>
            <person name="Dorsett V."/>
            <person name="Dresnek D."/>
            <person name="Farfan D."/>
            <person name="Frise E."/>
            <person name="George R."/>
            <person name="Gonzalez M."/>
            <person name="Guarin H."/>
            <person name="Kronmiller B."/>
            <person name="Li P."/>
            <person name="Liao G."/>
            <person name="Miranda A."/>
            <person name="Mungall C.J."/>
            <person name="Nunoo J."/>
            <person name="Pacleb J."/>
            <person name="Paragas V."/>
            <person name="Park S."/>
            <person name="Patel S."/>
            <person name="Phouanenavong S."/>
            <person name="Wan K."/>
            <person name="Yu C."/>
            <person name="Lewis S.E."/>
            <person name="Rubin G.M."/>
            <person name="Celniker S."/>
        </authorList>
    </citation>
    <scope>NUCLEOTIDE SEQUENCE</scope>
    <source>
        <strain evidence="2">Berkeley</strain>
    </source>
</reference>
<accession>Q8IGG9</accession>
<sequence>MTHQPKHSANSSACSKKSTRNIRKKINSSFMAEISIEWKEGWTSQTKKKKK</sequence>
<dbReference type="EMBL" id="BT001789">
    <property type="protein sequence ID" value="AAN71544.1"/>
    <property type="molecule type" value="mRNA"/>
</dbReference>
<feature type="compositionally biased region" description="Polar residues" evidence="1">
    <location>
        <begin position="7"/>
        <end position="16"/>
    </location>
</feature>
<evidence type="ECO:0000256" key="1">
    <source>
        <dbReference type="SAM" id="MobiDB-lite"/>
    </source>
</evidence>
<protein>
    <submittedName>
        <fullName evidence="2">RH23912p</fullName>
    </submittedName>
</protein>
<feature type="non-terminal residue" evidence="2">
    <location>
        <position position="51"/>
    </location>
</feature>
<dbReference type="AlphaFoldDB" id="Q8IGG9"/>
<organism evidence="2">
    <name type="scientific">Drosophila melanogaster</name>
    <name type="common">Fruit fly</name>
    <dbReference type="NCBI Taxonomy" id="7227"/>
    <lineage>
        <taxon>Eukaryota</taxon>
        <taxon>Metazoa</taxon>
        <taxon>Ecdysozoa</taxon>
        <taxon>Arthropoda</taxon>
        <taxon>Hexapoda</taxon>
        <taxon>Insecta</taxon>
        <taxon>Pterygota</taxon>
        <taxon>Neoptera</taxon>
        <taxon>Endopterygota</taxon>
        <taxon>Diptera</taxon>
        <taxon>Brachycera</taxon>
        <taxon>Muscomorpha</taxon>
        <taxon>Ephydroidea</taxon>
        <taxon>Drosophilidae</taxon>
        <taxon>Drosophila</taxon>
        <taxon>Sophophora</taxon>
    </lineage>
</organism>
<feature type="region of interest" description="Disordered" evidence="1">
    <location>
        <begin position="1"/>
        <end position="25"/>
    </location>
</feature>
<proteinExistence type="evidence at transcript level"/>
<evidence type="ECO:0000313" key="2">
    <source>
        <dbReference type="EMBL" id="AAN71544.1"/>
    </source>
</evidence>